<reference evidence="2" key="1">
    <citation type="submission" date="2022-08" db="UniProtKB">
        <authorList>
            <consortium name="EnsemblMetazoa"/>
        </authorList>
    </citation>
    <scope>IDENTIFICATION</scope>
    <source>
        <strain evidence="2">05x7-T-G4-1.051#20</strain>
    </source>
</reference>
<evidence type="ECO:0000256" key="1">
    <source>
        <dbReference type="SAM" id="MobiDB-lite"/>
    </source>
</evidence>
<evidence type="ECO:0000313" key="3">
    <source>
        <dbReference type="Proteomes" id="UP000005408"/>
    </source>
</evidence>
<dbReference type="AlphaFoldDB" id="A0A8W8KE51"/>
<proteinExistence type="predicted"/>
<organism evidence="2 3">
    <name type="scientific">Magallana gigas</name>
    <name type="common">Pacific oyster</name>
    <name type="synonym">Crassostrea gigas</name>
    <dbReference type="NCBI Taxonomy" id="29159"/>
    <lineage>
        <taxon>Eukaryota</taxon>
        <taxon>Metazoa</taxon>
        <taxon>Spiralia</taxon>
        <taxon>Lophotrochozoa</taxon>
        <taxon>Mollusca</taxon>
        <taxon>Bivalvia</taxon>
        <taxon>Autobranchia</taxon>
        <taxon>Pteriomorphia</taxon>
        <taxon>Ostreida</taxon>
        <taxon>Ostreoidea</taxon>
        <taxon>Ostreidae</taxon>
        <taxon>Magallana</taxon>
    </lineage>
</organism>
<accession>A0A8W8KE51</accession>
<sequence length="98" mass="10941">MGRSGGHDLGGGYISPEASLSLHTQISEPEKPGFQYYRMYSEDMIQMTKSIIRQIEITKQTLLALAESQKRSRKSGVAAMLDLSSWFQDDTNIGDFPP</sequence>
<keyword evidence="3" id="KW-1185">Reference proteome</keyword>
<name>A0A8W8KE51_MAGGI</name>
<dbReference type="EnsemblMetazoa" id="G23513.1">
    <property type="protein sequence ID" value="G23513.1:cds"/>
    <property type="gene ID" value="G23513"/>
</dbReference>
<protein>
    <submittedName>
        <fullName evidence="2">Uncharacterized protein</fullName>
    </submittedName>
</protein>
<dbReference type="Proteomes" id="UP000005408">
    <property type="component" value="Unassembled WGS sequence"/>
</dbReference>
<evidence type="ECO:0000313" key="2">
    <source>
        <dbReference type="EnsemblMetazoa" id="G23513.1:cds"/>
    </source>
</evidence>
<feature type="region of interest" description="Disordered" evidence="1">
    <location>
        <begin position="1"/>
        <end position="26"/>
    </location>
</feature>